<dbReference type="AlphaFoldDB" id="A0A067C8X3"/>
<accession>A0A067C8X3</accession>
<evidence type="ECO:0000313" key="2">
    <source>
        <dbReference type="Proteomes" id="UP000030745"/>
    </source>
</evidence>
<dbReference type="OMA" id="AYSMAMN"/>
<gene>
    <name evidence="1" type="ORF">SPRG_07428</name>
</gene>
<dbReference type="InterPro" id="IPR036812">
    <property type="entry name" value="NAD(P)_OxRdtase_dom_sf"/>
</dbReference>
<dbReference type="SUPFAM" id="SSF51430">
    <property type="entry name" value="NAD(P)-linked oxidoreductase"/>
    <property type="match status" value="1"/>
</dbReference>
<dbReference type="EMBL" id="KK583218">
    <property type="protein sequence ID" value="KDO27179.1"/>
    <property type="molecule type" value="Genomic_DNA"/>
</dbReference>
<proteinExistence type="predicted"/>
<organism evidence="1 2">
    <name type="scientific">Saprolegnia parasitica (strain CBS 223.65)</name>
    <dbReference type="NCBI Taxonomy" id="695850"/>
    <lineage>
        <taxon>Eukaryota</taxon>
        <taxon>Sar</taxon>
        <taxon>Stramenopiles</taxon>
        <taxon>Oomycota</taxon>
        <taxon>Saprolegniomycetes</taxon>
        <taxon>Saprolegniales</taxon>
        <taxon>Saprolegniaceae</taxon>
        <taxon>Saprolegnia</taxon>
    </lineage>
</organism>
<name>A0A067C8X3_SAPPC</name>
<dbReference type="OrthoDB" id="115600at2759"/>
<dbReference type="KEGG" id="spar:SPRG_07428"/>
<dbReference type="Proteomes" id="UP000030745">
    <property type="component" value="Unassembled WGS sequence"/>
</dbReference>
<sequence>MLSVLRELPKLRVASRAALLHMGRATTEGTQAFIANANVATQRALQLPTATVAITPLGYGSPVLFTKESQLLHQLKEAVLTHQHNFVQTHFWYTVPSQAEAVSVTHAAEPIALNELFSEDSVPRENIVLSALLDDKIDGAALRLDEKLSPEAVTYQIERIRRALDVETVDVVLLRLPSELVDTHDKALLQGAIAALEGSIAAGHIQGYGFAFPSSSSPEATDAFVRRVLFADDVWQPGCVALQVPVNVQSNLAFAVHREKKGVALLGEQPLDVNVLAGGDPKPLHLATMPAKLSGDEIAAKLKETFAFALNVEQKYRETIYPANATSVPSPDEIAWAHILAYQHEQFDNFAEWVYIRETQILPRIEAILETLNQVEATKEFSFAYSFAIRDLLRYFDASIEMIAANDAKDIHDQLTTFGVPSSSLEEAAVRVALSSAADCVLVADDFEARRALQDNARLPQDVLAAIQAHRWQS</sequence>
<dbReference type="RefSeq" id="XP_012201957.1">
    <property type="nucleotide sequence ID" value="XM_012346567.1"/>
</dbReference>
<protein>
    <submittedName>
        <fullName evidence="1">Uncharacterized protein</fullName>
    </submittedName>
</protein>
<reference evidence="1 2" key="1">
    <citation type="journal article" date="2013" name="PLoS Genet.">
        <title>Distinctive expansion of potential virulence genes in the genome of the oomycete fish pathogen Saprolegnia parasitica.</title>
        <authorList>
            <person name="Jiang R.H."/>
            <person name="de Bruijn I."/>
            <person name="Haas B.J."/>
            <person name="Belmonte R."/>
            <person name="Lobach L."/>
            <person name="Christie J."/>
            <person name="van den Ackerveken G."/>
            <person name="Bottin A."/>
            <person name="Bulone V."/>
            <person name="Diaz-Moreno S.M."/>
            <person name="Dumas B."/>
            <person name="Fan L."/>
            <person name="Gaulin E."/>
            <person name="Govers F."/>
            <person name="Grenville-Briggs L.J."/>
            <person name="Horner N.R."/>
            <person name="Levin J.Z."/>
            <person name="Mammella M."/>
            <person name="Meijer H.J."/>
            <person name="Morris P."/>
            <person name="Nusbaum C."/>
            <person name="Oome S."/>
            <person name="Phillips A.J."/>
            <person name="van Rooyen D."/>
            <person name="Rzeszutek E."/>
            <person name="Saraiva M."/>
            <person name="Secombes C.J."/>
            <person name="Seidl M.F."/>
            <person name="Snel B."/>
            <person name="Stassen J.H."/>
            <person name="Sykes S."/>
            <person name="Tripathy S."/>
            <person name="van den Berg H."/>
            <person name="Vega-Arreguin J.C."/>
            <person name="Wawra S."/>
            <person name="Young S.K."/>
            <person name="Zeng Q."/>
            <person name="Dieguez-Uribeondo J."/>
            <person name="Russ C."/>
            <person name="Tyler B.M."/>
            <person name="van West P."/>
        </authorList>
    </citation>
    <scope>NUCLEOTIDE SEQUENCE [LARGE SCALE GENOMIC DNA]</scope>
    <source>
        <strain evidence="1 2">CBS 223.65</strain>
    </source>
</reference>
<dbReference type="GeneID" id="24129701"/>
<evidence type="ECO:0000313" key="1">
    <source>
        <dbReference type="EMBL" id="KDO27179.1"/>
    </source>
</evidence>
<keyword evidence="2" id="KW-1185">Reference proteome</keyword>
<dbReference type="Gene3D" id="3.20.20.100">
    <property type="entry name" value="NADP-dependent oxidoreductase domain"/>
    <property type="match status" value="1"/>
</dbReference>
<dbReference type="VEuPathDB" id="FungiDB:SPRG_07428"/>